<feature type="domain" description="Methyltransferase" evidence="1">
    <location>
        <begin position="70"/>
        <end position="174"/>
    </location>
</feature>
<evidence type="ECO:0000313" key="3">
    <source>
        <dbReference type="Proteomes" id="UP000236173"/>
    </source>
</evidence>
<reference evidence="3" key="1">
    <citation type="submission" date="2017-09" db="EMBL/GenBank/DDBJ databases">
        <title>Metaegenomics of thermophilic ammonia-oxidizing enrichment culture.</title>
        <authorList>
            <person name="Kato S."/>
            <person name="Suzuki K."/>
        </authorList>
    </citation>
    <scope>NUCLEOTIDE SEQUENCE [LARGE SCALE GENOMIC DNA]</scope>
</reference>
<name>A0A2H5XGH1_9BACT</name>
<evidence type="ECO:0000259" key="1">
    <source>
        <dbReference type="Pfam" id="PF13649"/>
    </source>
</evidence>
<dbReference type="InterPro" id="IPR029063">
    <property type="entry name" value="SAM-dependent_MTases_sf"/>
</dbReference>
<protein>
    <submittedName>
        <fullName evidence="2">Trans-aconitate 2-methyltransferase</fullName>
        <ecNumber evidence="2">2.1.1.144</ecNumber>
    </submittedName>
</protein>
<proteinExistence type="predicted"/>
<organism evidence="2 3">
    <name type="scientific">Candidatus Fervidibacter japonicus</name>
    <dbReference type="NCBI Taxonomy" id="2035412"/>
    <lineage>
        <taxon>Bacteria</taxon>
        <taxon>Candidatus Fervidibacterota</taxon>
        <taxon>Candidatus Fervidibacter</taxon>
    </lineage>
</organism>
<gene>
    <name evidence="2" type="primary">tam</name>
    <name evidence="2" type="ORF">HRbin17_02796</name>
</gene>
<keyword evidence="2" id="KW-0489">Methyltransferase</keyword>
<sequence length="417" mass="47819">MTFVRERGEVLQNYRKAVLTGAYDRPPHGLSGKFDNVRRFWEDAVLRDSLKQFLTPFLHHKRTNLSRLRIIDLGCGPGAGYDLLTSKTRGGPPVLDETMIGVYKGVDISPDMIAKAQEWHGNNPKCQFAIADLNDGLPVDDNEPPYDIYFSSYGSLSHLPDESLRQLLEDICAHMGKRAIFVADVLGRFSYEWQCYWDEPEDGQLMRTYSMSYLYPPELREHLTERFPARFWGGSEFDNFVMETVSRCGVTVVRKELRDRSVLVGRHMDTAEFNPYAQPIRSAVNSLFEPNKRTDLTKLLFDYKPHHRHPEINAFFEGFQTAWNAVVSAALDELHCSHYAEWLGIDGSLGPLPEPVHRAIKMVRASIRHSHLFHMDDPIANLIEPQLAYALRYLEQAMQQGLGCGHSLLAFYELRRI</sequence>
<dbReference type="Proteomes" id="UP000236173">
    <property type="component" value="Unassembled WGS sequence"/>
</dbReference>
<dbReference type="EC" id="2.1.1.144" evidence="2"/>
<dbReference type="InterPro" id="IPR041698">
    <property type="entry name" value="Methyltransf_25"/>
</dbReference>
<dbReference type="AlphaFoldDB" id="A0A2H5XGH1"/>
<evidence type="ECO:0000313" key="2">
    <source>
        <dbReference type="EMBL" id="GBD00258.1"/>
    </source>
</evidence>
<comment type="caution">
    <text evidence="2">The sequence shown here is derived from an EMBL/GenBank/DDBJ whole genome shotgun (WGS) entry which is preliminary data.</text>
</comment>
<dbReference type="EMBL" id="BEHT01000067">
    <property type="protein sequence ID" value="GBD00258.1"/>
    <property type="molecule type" value="Genomic_DNA"/>
</dbReference>
<dbReference type="CDD" id="cd02440">
    <property type="entry name" value="AdoMet_MTases"/>
    <property type="match status" value="1"/>
</dbReference>
<dbReference type="Pfam" id="PF13649">
    <property type="entry name" value="Methyltransf_25"/>
    <property type="match status" value="1"/>
</dbReference>
<accession>A0A2H5XGH1</accession>
<dbReference type="GO" id="GO:0030798">
    <property type="term" value="F:trans-aconitate 2-methyltransferase activity"/>
    <property type="evidence" value="ECO:0007669"/>
    <property type="project" value="UniProtKB-EC"/>
</dbReference>
<dbReference type="GO" id="GO:0032259">
    <property type="term" value="P:methylation"/>
    <property type="evidence" value="ECO:0007669"/>
    <property type="project" value="UniProtKB-KW"/>
</dbReference>
<dbReference type="SUPFAM" id="SSF53335">
    <property type="entry name" value="S-adenosyl-L-methionine-dependent methyltransferases"/>
    <property type="match status" value="1"/>
</dbReference>
<dbReference type="Gene3D" id="3.40.50.150">
    <property type="entry name" value="Vaccinia Virus protein VP39"/>
    <property type="match status" value="1"/>
</dbReference>
<keyword evidence="2" id="KW-0808">Transferase</keyword>